<dbReference type="Pfam" id="PF00001">
    <property type="entry name" value="7tm_1"/>
    <property type="match status" value="2"/>
</dbReference>
<sequence length="1141" mass="127925">MCNNVLDILFAAGFIIFNLMSTQEVMAHGISVKQSPSEPPHKLLIIMLDGFKWDYYSNQKEELPGFTKFLQGGVQAEYVEPVFPSLSYACWTTIGTGVYQRCAATCSMLQSYSSVVEVHGVLGNYMYDRENDIVFSIDDLASTQMVEWWQNSEPIWITATKNNKKAFLRDWSRCDVPFNGTMPAVCSGYTGAPGVEPIRDTLQAAVENLKGDFELVMVYGEHIDNIGHELGPDSPELKQAVREVDQVLAEFLQEMEDAGLDDTVNIIIVGDHGMKFLGEGSGLPEAVKFLNLSDYINASDLFKVVDRGPHLTIATLRNTENQVYESLQGNKGFDVYLRDNIPEVFHYKYNRLVQDILVVAHPNYYIRGFQSPNQIPVDDPNAIYSGGTHGYINNMTDMRTIFFARGPAFQQGIVTPPISLVDEYQMFAHLLNIPAQPHNGTWSKNGPFHAFIGCCILCMLASSEDGRAREKQAGYVGYGNLMVILVVTLHWRMRSITNFCLANLAFADLCVGVFCVYQNIVTYLMDSWIFGEFMCKMYHFINSLSTTASVLILIVICIERYLAIIHPMTCKQMMTLNRLRITIICVWILSAAISSPRFYYFSTVTIPLSNGEHEILCLPNRTKYDSKLLDMISMTVLFIIPLGIITILYTHIGIVLWRTSTTKMPAGSTSIESSSSCSGSYYREAESNIMQTINLTLLPVNNVQQANRPTALHPLFPSAPRTTSKPKQITGTQCQLSGRKSFLFSSSLVVRLNCGKKQRKLQSRSTKRKSREKNGHLMCHLDINGSLGQDYCLTCKTLAQEETINHQLVGSHNFQCNSVETSFSNNCCAQNHNHVDDNNVEHHDDFIGSSEVELRKNEDATTSPLTTCCASGRSKCLSRLRKPGGKPKKAVTFSTPLSPFCNGQYQDDFNGKNTKTDPIVLVKFEKKQSRNKKGQRSHCTIIMNTKNVETNSCQFVEKKFQRGNGECEDDCGSQCNGSASGESSQAIESYSTSTFHYKPPPAINTLLSSRPPKRLKRLRVLKSSKYGTGALKSRRRIVKMLIVVVLAFAVCHMPFHARKVWQYMSSTYQGGSVFSQVFTPLTFLVMYVNSALNPILYAFMSKKFRMSFRDLLCCKTRQTLKVSRNASVRSTHVVAMSHAGC</sequence>
<accession>A0ABP1PLJ9</accession>
<dbReference type="SUPFAM" id="SSF53649">
    <property type="entry name" value="Alkaline phosphatase-like"/>
    <property type="match status" value="1"/>
</dbReference>
<dbReference type="PANTHER" id="PTHR10151:SF120">
    <property type="entry name" value="BIS(5'-ADENOSYL)-TRIPHOSPHATASE"/>
    <property type="match status" value="1"/>
</dbReference>
<feature type="transmembrane region" description="Helical" evidence="7">
    <location>
        <begin position="503"/>
        <end position="525"/>
    </location>
</feature>
<evidence type="ECO:0000259" key="9">
    <source>
        <dbReference type="PROSITE" id="PS50262"/>
    </source>
</evidence>
<feature type="transmembrane region" description="Helical" evidence="7">
    <location>
        <begin position="1077"/>
        <end position="1099"/>
    </location>
</feature>
<dbReference type="CDD" id="cd16018">
    <property type="entry name" value="Enpp"/>
    <property type="match status" value="1"/>
</dbReference>
<dbReference type="SUPFAM" id="SSF81321">
    <property type="entry name" value="Family A G protein-coupled receptor-like"/>
    <property type="match status" value="1"/>
</dbReference>
<dbReference type="PROSITE" id="PS00237">
    <property type="entry name" value="G_PROTEIN_RECEP_F1_1"/>
    <property type="match status" value="1"/>
</dbReference>
<keyword evidence="6" id="KW-0297">G-protein coupled receptor</keyword>
<dbReference type="PANTHER" id="PTHR10151">
    <property type="entry name" value="ECTONUCLEOTIDE PYROPHOSPHATASE/PHOSPHODIESTERASE"/>
    <property type="match status" value="1"/>
</dbReference>
<feature type="transmembrane region" description="Helical" evidence="7">
    <location>
        <begin position="579"/>
        <end position="600"/>
    </location>
</feature>
<dbReference type="InterPro" id="IPR017452">
    <property type="entry name" value="GPCR_Rhodpsn_7TM"/>
</dbReference>
<keyword evidence="8" id="KW-0732">Signal</keyword>
<feature type="signal peptide" evidence="8">
    <location>
        <begin position="1"/>
        <end position="27"/>
    </location>
</feature>
<evidence type="ECO:0000256" key="2">
    <source>
        <dbReference type="ARBA" id="ARBA00010663"/>
    </source>
</evidence>
<feature type="transmembrane region" description="Helical" evidence="7">
    <location>
        <begin position="631"/>
        <end position="657"/>
    </location>
</feature>
<feature type="transmembrane region" description="Helical" evidence="7">
    <location>
        <begin position="1037"/>
        <end position="1057"/>
    </location>
</feature>
<evidence type="ECO:0000256" key="7">
    <source>
        <dbReference type="SAM" id="Phobius"/>
    </source>
</evidence>
<evidence type="ECO:0000256" key="8">
    <source>
        <dbReference type="SAM" id="SignalP"/>
    </source>
</evidence>
<feature type="chain" id="PRO_5047121775" description="G-protein coupled receptors family 1 profile domain-containing protein" evidence="8">
    <location>
        <begin position="28"/>
        <end position="1141"/>
    </location>
</feature>
<evidence type="ECO:0000313" key="10">
    <source>
        <dbReference type="EMBL" id="CAL8070722.1"/>
    </source>
</evidence>
<dbReference type="InterPro" id="IPR017850">
    <property type="entry name" value="Alkaline_phosphatase_core_sf"/>
</dbReference>
<keyword evidence="4 7" id="KW-1133">Transmembrane helix</keyword>
<evidence type="ECO:0000256" key="1">
    <source>
        <dbReference type="ARBA" id="ARBA00004370"/>
    </source>
</evidence>
<organism evidence="10 11">
    <name type="scientific">Orchesella dallaii</name>
    <dbReference type="NCBI Taxonomy" id="48710"/>
    <lineage>
        <taxon>Eukaryota</taxon>
        <taxon>Metazoa</taxon>
        <taxon>Ecdysozoa</taxon>
        <taxon>Arthropoda</taxon>
        <taxon>Hexapoda</taxon>
        <taxon>Collembola</taxon>
        <taxon>Entomobryomorpha</taxon>
        <taxon>Entomobryoidea</taxon>
        <taxon>Orchesellidae</taxon>
        <taxon>Orchesellinae</taxon>
        <taxon>Orchesella</taxon>
    </lineage>
</organism>
<dbReference type="InterPro" id="IPR000276">
    <property type="entry name" value="GPCR_Rhodpsn"/>
</dbReference>
<name>A0ABP1PLJ9_9HEXA</name>
<dbReference type="PRINTS" id="PR00237">
    <property type="entry name" value="GPCRRHODOPSN"/>
</dbReference>
<keyword evidence="6" id="KW-0807">Transducer</keyword>
<gene>
    <name evidence="10" type="ORF">ODALV1_LOCUS1386</name>
</gene>
<reference evidence="10 11" key="1">
    <citation type="submission" date="2024-08" db="EMBL/GenBank/DDBJ databases">
        <authorList>
            <person name="Cucini C."/>
            <person name="Frati F."/>
        </authorList>
    </citation>
    <scope>NUCLEOTIDE SEQUENCE [LARGE SCALE GENOMIC DNA]</scope>
</reference>
<feature type="transmembrane region" description="Helical" evidence="7">
    <location>
        <begin position="537"/>
        <end position="558"/>
    </location>
</feature>
<evidence type="ECO:0000256" key="3">
    <source>
        <dbReference type="ARBA" id="ARBA00022692"/>
    </source>
</evidence>
<dbReference type="Proteomes" id="UP001642540">
    <property type="component" value="Unassembled WGS sequence"/>
</dbReference>
<comment type="similarity">
    <text evidence="2 6">Belongs to the G-protein coupled receptor 1 family.</text>
</comment>
<keyword evidence="3 6" id="KW-0812">Transmembrane</keyword>
<dbReference type="PROSITE" id="PS50262">
    <property type="entry name" value="G_PROTEIN_RECEP_F1_2"/>
    <property type="match status" value="1"/>
</dbReference>
<dbReference type="Gene3D" id="1.20.1070.10">
    <property type="entry name" value="Rhodopsin 7-helix transmembrane proteins"/>
    <property type="match status" value="2"/>
</dbReference>
<dbReference type="Gene3D" id="3.40.720.10">
    <property type="entry name" value="Alkaline Phosphatase, subunit A"/>
    <property type="match status" value="1"/>
</dbReference>
<evidence type="ECO:0000256" key="4">
    <source>
        <dbReference type="ARBA" id="ARBA00022989"/>
    </source>
</evidence>
<proteinExistence type="inferred from homology"/>
<comment type="subcellular location">
    <subcellularLocation>
        <location evidence="1">Membrane</location>
    </subcellularLocation>
</comment>
<evidence type="ECO:0000313" key="11">
    <source>
        <dbReference type="Proteomes" id="UP001642540"/>
    </source>
</evidence>
<evidence type="ECO:0000256" key="6">
    <source>
        <dbReference type="RuleBase" id="RU000688"/>
    </source>
</evidence>
<dbReference type="Pfam" id="PF01663">
    <property type="entry name" value="Phosphodiest"/>
    <property type="match status" value="1"/>
</dbReference>
<dbReference type="InterPro" id="IPR002591">
    <property type="entry name" value="Phosphodiest/P_Trfase"/>
</dbReference>
<comment type="caution">
    <text evidence="10">The sequence shown here is derived from an EMBL/GenBank/DDBJ whole genome shotgun (WGS) entry which is preliminary data.</text>
</comment>
<keyword evidence="5 7" id="KW-0472">Membrane</keyword>
<feature type="domain" description="G-protein coupled receptors family 1 profile" evidence="9">
    <location>
        <begin position="479"/>
        <end position="1097"/>
    </location>
</feature>
<protein>
    <recommendedName>
        <fullName evidence="9">G-protein coupled receptors family 1 profile domain-containing protein</fullName>
    </recommendedName>
</protein>
<feature type="transmembrane region" description="Helical" evidence="7">
    <location>
        <begin position="473"/>
        <end position="491"/>
    </location>
</feature>
<keyword evidence="11" id="KW-1185">Reference proteome</keyword>
<dbReference type="Gene3D" id="3.30.1360.180">
    <property type="match status" value="1"/>
</dbReference>
<evidence type="ECO:0000256" key="5">
    <source>
        <dbReference type="ARBA" id="ARBA00023136"/>
    </source>
</evidence>
<keyword evidence="6" id="KW-0675">Receptor</keyword>
<dbReference type="EMBL" id="CAXLJM020000004">
    <property type="protein sequence ID" value="CAL8070722.1"/>
    <property type="molecule type" value="Genomic_DNA"/>
</dbReference>